<proteinExistence type="predicted"/>
<accession>Q2RUB0</accession>
<dbReference type="eggNOG" id="COG2227">
    <property type="taxonomic scope" value="Bacteria"/>
</dbReference>
<dbReference type="STRING" id="269796.Rru_A1484"/>
<evidence type="ECO:0000313" key="3">
    <source>
        <dbReference type="EMBL" id="ABC22285.1"/>
    </source>
</evidence>
<dbReference type="CDD" id="cd06533">
    <property type="entry name" value="Glyco_transf_WecG_TagA"/>
    <property type="match status" value="1"/>
</dbReference>
<dbReference type="CAZy" id="GT26">
    <property type="family name" value="Glycosyltransferase Family 26"/>
</dbReference>
<dbReference type="AlphaFoldDB" id="Q2RUB0"/>
<dbReference type="EMBL" id="CP000230">
    <property type="protein sequence ID" value="ABC22285.1"/>
    <property type="molecule type" value="Genomic_DNA"/>
</dbReference>
<dbReference type="Proteomes" id="UP000001929">
    <property type="component" value="Chromosome"/>
</dbReference>
<keyword evidence="4" id="KW-1185">Reference proteome</keyword>
<dbReference type="InterPro" id="IPR029063">
    <property type="entry name" value="SAM-dependent_MTases_sf"/>
</dbReference>
<dbReference type="InterPro" id="IPR004629">
    <property type="entry name" value="WecG_TagA_CpsF"/>
</dbReference>
<keyword evidence="2 3" id="KW-0808">Transferase</keyword>
<gene>
    <name evidence="3" type="ordered locus">Rru_A1484</name>
</gene>
<dbReference type="EC" id="2.4.1.187" evidence="3"/>
<name>Q2RUB0_RHORT</name>
<dbReference type="Gene3D" id="3.40.50.150">
    <property type="entry name" value="Vaccinia Virus protein VP39"/>
    <property type="match status" value="1"/>
</dbReference>
<dbReference type="KEGG" id="rru:Rru_A1484"/>
<keyword evidence="1 3" id="KW-0328">Glycosyltransferase</keyword>
<evidence type="ECO:0000256" key="1">
    <source>
        <dbReference type="ARBA" id="ARBA00022676"/>
    </source>
</evidence>
<dbReference type="EnsemblBacteria" id="ABC22285">
    <property type="protein sequence ID" value="ABC22285"/>
    <property type="gene ID" value="Rru_A1484"/>
</dbReference>
<organism evidence="3 4">
    <name type="scientific">Rhodospirillum rubrum (strain ATCC 11170 / ATH 1.1.1 / DSM 467 / LMG 4362 / NCIMB 8255 / S1)</name>
    <dbReference type="NCBI Taxonomy" id="269796"/>
    <lineage>
        <taxon>Bacteria</taxon>
        <taxon>Pseudomonadati</taxon>
        <taxon>Pseudomonadota</taxon>
        <taxon>Alphaproteobacteria</taxon>
        <taxon>Rhodospirillales</taxon>
        <taxon>Rhodospirillaceae</taxon>
        <taxon>Rhodospirillum</taxon>
    </lineage>
</organism>
<evidence type="ECO:0000313" key="4">
    <source>
        <dbReference type="Proteomes" id="UP000001929"/>
    </source>
</evidence>
<dbReference type="HOGENOM" id="CLU_474764_0_0_5"/>
<dbReference type="Pfam" id="PF13489">
    <property type="entry name" value="Methyltransf_23"/>
    <property type="match status" value="1"/>
</dbReference>
<protein>
    <submittedName>
        <fullName evidence="3">Glycosyl transferase WecB/TagA/CpsF</fullName>
        <ecNumber evidence="3">2.4.1.187</ecNumber>
    </submittedName>
</protein>
<sequence length="574" mass="63198">MSGYHLDRPRRACRLCGATVNQRVVGRERTLDLGQELVRCGLCGGASLDPDLSAADEARFYEHDYRRLFTAEAAFRHQEAFVASLRLRAIAQWRWARLGGFVPLGGAVLEVGSGYGAFLSEIHRDRPDVPLAAIEPDAHHRAVALGGTKVTFVASPEEAGGPFALIALFHSLEHLRDPAGSLVSLRRLLAPGGILAIEVPDIAAPWSGWQDVHAAHLGYFTGPALDRLCQRVGLRPLEGQTALPGTLWRVLRRCDPQPPLPAPPQEIAALDRHIDRYRHRWRDRLKRRLKTLAVAVLGPQRIGAWQRRRLGPLTDRMLAQAAGSRQRLFGLPVDALTMTEAIDRAETAMRTRQRLRQADINVAKLVAMSGDRLLRADVAGSDMVCVDGMGVLWAARLLGVAIPERITGIDLMDHLLARAGRGGFRPYILGAEATVLDEAVASLRRRYPDLVFAGWHHGYFSPAEEPAVVAAIAASRADCLFVAMPSPAKEAFLARHHAALGVAYVMGVGGSIDVIAGKRWRAPRWMQRAGLEWLARLIQDPRHLGPRYLKSNSLFLGLVIKEWIRLRRGGAEDT</sequence>
<dbReference type="PANTHER" id="PTHR34136:SF1">
    <property type="entry name" value="UDP-N-ACETYL-D-MANNOSAMINURONIC ACID TRANSFERASE"/>
    <property type="match status" value="1"/>
</dbReference>
<dbReference type="Pfam" id="PF03808">
    <property type="entry name" value="Glyco_tran_WecG"/>
    <property type="match status" value="1"/>
</dbReference>
<reference evidence="3 4" key="1">
    <citation type="journal article" date="2011" name="Stand. Genomic Sci.">
        <title>Complete genome sequence of Rhodospirillum rubrum type strain (S1).</title>
        <authorList>
            <person name="Munk A.C."/>
            <person name="Copeland A."/>
            <person name="Lucas S."/>
            <person name="Lapidus A."/>
            <person name="Del Rio T.G."/>
            <person name="Barry K."/>
            <person name="Detter J.C."/>
            <person name="Hammon N."/>
            <person name="Israni S."/>
            <person name="Pitluck S."/>
            <person name="Brettin T."/>
            <person name="Bruce D."/>
            <person name="Han C."/>
            <person name="Tapia R."/>
            <person name="Gilna P."/>
            <person name="Schmutz J."/>
            <person name="Larimer F."/>
            <person name="Land M."/>
            <person name="Kyrpides N.C."/>
            <person name="Mavromatis K."/>
            <person name="Richardson P."/>
            <person name="Rohde M."/>
            <person name="Goker M."/>
            <person name="Klenk H.P."/>
            <person name="Zhang Y."/>
            <person name="Roberts G.P."/>
            <person name="Reslewic S."/>
            <person name="Schwartz D.C."/>
        </authorList>
    </citation>
    <scope>NUCLEOTIDE SEQUENCE [LARGE SCALE GENOMIC DNA]</scope>
    <source>
        <strain evidence="4">ATCC 11170 / ATH 1.1.1 / DSM 467 / LMG 4362 / NCIMB 8255 / S1</strain>
    </source>
</reference>
<evidence type="ECO:0000256" key="2">
    <source>
        <dbReference type="ARBA" id="ARBA00022679"/>
    </source>
</evidence>
<dbReference type="RefSeq" id="WP_011389238.1">
    <property type="nucleotide sequence ID" value="NC_007643.1"/>
</dbReference>
<dbReference type="NCBIfam" id="TIGR00696">
    <property type="entry name" value="wecG_tagA_cpsF"/>
    <property type="match status" value="1"/>
</dbReference>
<dbReference type="PANTHER" id="PTHR34136">
    <property type="match status" value="1"/>
</dbReference>
<dbReference type="PATRIC" id="fig|269796.9.peg.1556"/>
<dbReference type="CDD" id="cd02440">
    <property type="entry name" value="AdoMet_MTases"/>
    <property type="match status" value="1"/>
</dbReference>
<dbReference type="eggNOG" id="COG1922">
    <property type="taxonomic scope" value="Bacteria"/>
</dbReference>
<dbReference type="SUPFAM" id="SSF53335">
    <property type="entry name" value="S-adenosyl-L-methionine-dependent methyltransferases"/>
    <property type="match status" value="1"/>
</dbReference>
<dbReference type="GO" id="GO:0047244">
    <property type="term" value="F:N-acetylglucosaminyldiphosphoundecaprenol N-acetyl-beta-D-mannosaminyltransferase activity"/>
    <property type="evidence" value="ECO:0007669"/>
    <property type="project" value="UniProtKB-EC"/>
</dbReference>